<sequence length="314" mass="34401">MPSITESLNSQSQLASGLAAGVNTLSLSQTIPFTRYTQAVLPLDGYVFYINTGEVVSVQGSLHYSTDQQQNEDETIDVNRVIFTALSQIDRFNQVAPTDLFVGTFEGIRFSFNARGSFYEQANLFHYLGNAVYPALASQLVESAADLPTEPVVSNSLPIWLSQNSFAPVYPSFLVPSNVVPPYITAHIEPDLTEVPSFPIYGWPGTTEPNSGTAPLHDLPSTQLAKDNVRLTLYGFTNQMAIQYLASLIDHSLNVEDFGFGNSPAIKDQKRTQSELNVIAMKKTIDIVAWYFQSTADAVARRLILSAGFSSITP</sequence>
<evidence type="ECO:0000313" key="1">
    <source>
        <dbReference type="EMBL" id="KDR41545.1"/>
    </source>
</evidence>
<proteinExistence type="predicted"/>
<dbReference type="Proteomes" id="UP000027466">
    <property type="component" value="Unassembled WGS sequence"/>
</dbReference>
<gene>
    <name evidence="1" type="ORF">BG61_16750</name>
</gene>
<dbReference type="AlphaFoldDB" id="A0A069PLQ6"/>
<evidence type="ECO:0000313" key="2">
    <source>
        <dbReference type="Proteomes" id="UP000027466"/>
    </source>
</evidence>
<dbReference type="RefSeq" id="WP_035939447.1">
    <property type="nucleotide sequence ID" value="NZ_CCNS02000124.1"/>
</dbReference>
<comment type="caution">
    <text evidence="1">The sequence shown here is derived from an EMBL/GenBank/DDBJ whole genome shotgun (WGS) entry which is preliminary data.</text>
</comment>
<name>A0A069PLQ6_9BURK</name>
<organism evidence="1 2">
    <name type="scientific">Caballeronia glathei</name>
    <dbReference type="NCBI Taxonomy" id="60547"/>
    <lineage>
        <taxon>Bacteria</taxon>
        <taxon>Pseudomonadati</taxon>
        <taxon>Pseudomonadota</taxon>
        <taxon>Betaproteobacteria</taxon>
        <taxon>Burkholderiales</taxon>
        <taxon>Burkholderiaceae</taxon>
        <taxon>Caballeronia</taxon>
    </lineage>
</organism>
<dbReference type="STRING" id="60547.GCA_000751215_06351"/>
<accession>A0A069PLQ6</accession>
<keyword evidence="2" id="KW-1185">Reference proteome</keyword>
<dbReference type="EMBL" id="JFHC01000026">
    <property type="protein sequence ID" value="KDR41545.1"/>
    <property type="molecule type" value="Genomic_DNA"/>
</dbReference>
<reference evidence="1 2" key="1">
    <citation type="submission" date="2014-03" db="EMBL/GenBank/DDBJ databases">
        <title>Draft Genome Sequences of Four Burkholderia Strains.</title>
        <authorList>
            <person name="Liu X.Y."/>
            <person name="Li C.X."/>
            <person name="Xu J.H."/>
        </authorList>
    </citation>
    <scope>NUCLEOTIDE SEQUENCE [LARGE SCALE GENOMIC DNA]</scope>
    <source>
        <strain evidence="1 2">DSM 50014</strain>
    </source>
</reference>
<protein>
    <submittedName>
        <fullName evidence="1">Uncharacterized protein</fullName>
    </submittedName>
</protein>